<protein>
    <recommendedName>
        <fullName evidence="1">Transposase DDE domain-containing protein</fullName>
    </recommendedName>
</protein>
<evidence type="ECO:0000313" key="5">
    <source>
        <dbReference type="EMBL" id="VBA53828.1"/>
    </source>
</evidence>
<organism evidence="9 11">
    <name type="scientific">Mycobacterium pseudokansasii</name>
    <dbReference type="NCBI Taxonomy" id="2341080"/>
    <lineage>
        <taxon>Bacteria</taxon>
        <taxon>Bacillati</taxon>
        <taxon>Actinomycetota</taxon>
        <taxon>Actinomycetes</taxon>
        <taxon>Mycobacteriales</taxon>
        <taxon>Mycobacteriaceae</taxon>
        <taxon>Mycobacterium</taxon>
    </lineage>
</organism>
<evidence type="ECO:0000313" key="8">
    <source>
        <dbReference type="EMBL" id="VBA54156.1"/>
    </source>
</evidence>
<dbReference type="Proteomes" id="UP000268285">
    <property type="component" value="Unassembled WGS sequence"/>
</dbReference>
<sequence length="466" mass="49796">MHSSYTFTLGSAVFDEPNLVSAAGLVPVLELAEQTGLSELIGEHVDLPSTRVASGAVNPVGKLTSIIAGMMCGADCIDDVDVLRAGGTPRVFNEVYAPSTLGIFLREFTFGHANQLAAVARAHLVALAQRVPLLPGIEERAFLDIDSLLRPVYGRHKQGASFGHAKIASRALLRLGLSPQITTISTAQAPPVIAEARLRSGKAGSGRAAAWQVKQAITTARGCGAGKIMLRGDTAFGNKKVIGACIAEGVEFSLSMTRNRAITTAVEGIDEAAYTPVHYPGAVEDPDTGALISDAEVAETPYTLRLGRGKKITARLVVRRVKDARYPDALFPVWRYHPFLTNSELPTAEADITHRRHAIIETTFADLIDGPLARIPSGLFAANCAWLACAVIAHNLLRATGTLAGGHHIVARGATLRRDLVNVPARFAAPARKPMLHLPVHWPRQVEWKALWDSVIGYPTAQPRAA</sequence>
<dbReference type="EMBL" id="UPHU01000001">
    <property type="protein sequence ID" value="VBA51774.1"/>
    <property type="molecule type" value="Genomic_DNA"/>
</dbReference>
<dbReference type="EMBL" id="UPHU01000001">
    <property type="protein sequence ID" value="VBA54061.1"/>
    <property type="molecule type" value="Genomic_DNA"/>
</dbReference>
<evidence type="ECO:0000313" key="2">
    <source>
        <dbReference type="EMBL" id="VBA46722.1"/>
    </source>
</evidence>
<evidence type="ECO:0000259" key="1">
    <source>
        <dbReference type="Pfam" id="PF13701"/>
    </source>
</evidence>
<dbReference type="EMBL" id="UPHU01000001">
    <property type="protein sequence ID" value="VBA53829.1"/>
    <property type="molecule type" value="Genomic_DNA"/>
</dbReference>
<dbReference type="EMBL" id="UPHU01000001">
    <property type="protein sequence ID" value="VBA55645.1"/>
    <property type="molecule type" value="Genomic_DNA"/>
</dbReference>
<dbReference type="EMBL" id="UPHU01000001">
    <property type="protein sequence ID" value="VBA49814.1"/>
    <property type="molecule type" value="Genomic_DNA"/>
</dbReference>
<dbReference type="InterPro" id="IPR047960">
    <property type="entry name" value="Transpos_IS1380"/>
</dbReference>
<keyword evidence="11" id="KW-1185">Reference proteome</keyword>
<gene>
    <name evidence="2" type="ORF">LAUMK142_00443</name>
    <name evidence="3" type="ORF">LAUMK142_02197</name>
    <name evidence="4" type="ORF">LAUMK142_03255</name>
    <name evidence="5" type="ORF">LAUMK142_04326</name>
    <name evidence="6" type="ORF">LAUMK142_04327</name>
    <name evidence="7" type="ORF">LAUMK142_04471</name>
    <name evidence="8" type="ORF">LAUMK142_04517</name>
    <name evidence="9" type="ORF">LAUMK142_04577</name>
    <name evidence="10" type="ORF">LAUMK142_05189</name>
</gene>
<dbReference type="InterPro" id="IPR025668">
    <property type="entry name" value="Tnp_DDE_dom"/>
</dbReference>
<dbReference type="Pfam" id="PF13701">
    <property type="entry name" value="DDE_Tnp_1_4"/>
    <property type="match status" value="1"/>
</dbReference>
<evidence type="ECO:0000313" key="7">
    <source>
        <dbReference type="EMBL" id="VBA54061.1"/>
    </source>
</evidence>
<name>A0A498QYG3_9MYCO</name>
<dbReference type="RefSeq" id="WP_122502310.1">
    <property type="nucleotide sequence ID" value="NZ_UPHU01000001.1"/>
</dbReference>
<reference evidence="9 11" key="1">
    <citation type="submission" date="2018-09" db="EMBL/GenBank/DDBJ databases">
        <authorList>
            <person name="Tagini F."/>
        </authorList>
    </citation>
    <scope>NUCLEOTIDE SEQUENCE [LARGE SCALE GENOMIC DNA]</scope>
    <source>
        <strain evidence="9 11">MK142</strain>
    </source>
</reference>
<evidence type="ECO:0000313" key="11">
    <source>
        <dbReference type="Proteomes" id="UP000268285"/>
    </source>
</evidence>
<evidence type="ECO:0000313" key="10">
    <source>
        <dbReference type="EMBL" id="VBA55645.1"/>
    </source>
</evidence>
<dbReference type="AlphaFoldDB" id="A0A498QYG3"/>
<dbReference type="EMBL" id="UPHU01000001">
    <property type="protein sequence ID" value="VBA53828.1"/>
    <property type="molecule type" value="Genomic_DNA"/>
</dbReference>
<dbReference type="NCBIfam" id="NF033539">
    <property type="entry name" value="transpos_IS1380"/>
    <property type="match status" value="1"/>
</dbReference>
<dbReference type="OrthoDB" id="3718343at2"/>
<evidence type="ECO:0000313" key="3">
    <source>
        <dbReference type="EMBL" id="VBA49814.1"/>
    </source>
</evidence>
<dbReference type="EMBL" id="UPHU01000001">
    <property type="protein sequence ID" value="VBA54288.1"/>
    <property type="molecule type" value="Genomic_DNA"/>
</dbReference>
<feature type="domain" description="Transposase DDE" evidence="1">
    <location>
        <begin position="14"/>
        <end position="450"/>
    </location>
</feature>
<dbReference type="EMBL" id="UPHU01000001">
    <property type="protein sequence ID" value="VBA46722.1"/>
    <property type="molecule type" value="Genomic_DNA"/>
</dbReference>
<evidence type="ECO:0000313" key="4">
    <source>
        <dbReference type="EMBL" id="VBA51774.1"/>
    </source>
</evidence>
<evidence type="ECO:0000313" key="6">
    <source>
        <dbReference type="EMBL" id="VBA53829.1"/>
    </source>
</evidence>
<proteinExistence type="predicted"/>
<dbReference type="EMBL" id="UPHU01000001">
    <property type="protein sequence ID" value="VBA54156.1"/>
    <property type="molecule type" value="Genomic_DNA"/>
</dbReference>
<evidence type="ECO:0000313" key="9">
    <source>
        <dbReference type="EMBL" id="VBA54288.1"/>
    </source>
</evidence>
<accession>A0A498QYG3</accession>